<gene>
    <name evidence="1" type="ORF">CEQ51_20950</name>
</gene>
<reference evidence="2" key="1">
    <citation type="journal article" date="2021" name="Front. Microbiol.">
        <title>Genomic Analysis of the 1-Aminocyclopropane-1-Carboxylate Deaminase-Producing Pseudomonas thivervalensis SC5 Reveals Its Multifaceted Roles in Soil and in Beneficial Interactions With Plants.</title>
        <authorList>
            <person name="Nascimento F.X."/>
            <person name="Uron P."/>
            <person name="Glick B.R."/>
            <person name="Giachini A."/>
            <person name="Rossi M.J."/>
        </authorList>
    </citation>
    <scope>NUCLEOTIDE SEQUENCE [LARGE SCALE GENOMIC DNA]</scope>
    <source>
        <strain evidence="2">PLM3</strain>
    </source>
</reference>
<organism evidence="1 2">
    <name type="scientific">Pseudomonas thivervalensis</name>
    <dbReference type="NCBI Taxonomy" id="86265"/>
    <lineage>
        <taxon>Bacteria</taxon>
        <taxon>Pseudomonadati</taxon>
        <taxon>Pseudomonadota</taxon>
        <taxon>Gammaproteobacteria</taxon>
        <taxon>Pseudomonadales</taxon>
        <taxon>Pseudomonadaceae</taxon>
        <taxon>Pseudomonas</taxon>
    </lineage>
</organism>
<accession>A0A2Z4ZEU5</accession>
<dbReference type="AlphaFoldDB" id="A0A2Z4ZEU5"/>
<dbReference type="KEGG" id="pthv:CE140_20400"/>
<protein>
    <submittedName>
        <fullName evidence="1">Uncharacterized protein</fullName>
    </submittedName>
</protein>
<dbReference type="EMBL" id="CP022202">
    <property type="protein sequence ID" value="AXA62440.1"/>
    <property type="molecule type" value="Genomic_DNA"/>
</dbReference>
<proteinExistence type="predicted"/>
<name>A0A2Z4ZEU5_9PSED</name>
<evidence type="ECO:0000313" key="2">
    <source>
        <dbReference type="Proteomes" id="UP000251666"/>
    </source>
</evidence>
<sequence>MMLKNPFVDEEFAPDLMWFIGQFDVYDREETRGVMLAGYNPDDEHDRSVLIVKYGLDLECLSYRHKYVLMSFLENKLNDPGFDFQSLFEIDEDCAGSWPRGEWYNLKDPKEFFQDIYILAKKTWKEDLQKAAREDPSTW</sequence>
<keyword evidence="2" id="KW-1185">Reference proteome</keyword>
<dbReference type="Proteomes" id="UP000251666">
    <property type="component" value="Chromosome"/>
</dbReference>
<evidence type="ECO:0000313" key="1">
    <source>
        <dbReference type="EMBL" id="AXA62440.1"/>
    </source>
</evidence>